<dbReference type="PRINTS" id="PR00080">
    <property type="entry name" value="SDRFAMILY"/>
</dbReference>
<dbReference type="EMBL" id="JBHOMY010000058">
    <property type="protein sequence ID" value="MFC1458616.1"/>
    <property type="molecule type" value="Genomic_DNA"/>
</dbReference>
<dbReference type="PROSITE" id="PS00061">
    <property type="entry name" value="ADH_SHORT"/>
    <property type="match status" value="1"/>
</dbReference>
<evidence type="ECO:0000313" key="5">
    <source>
        <dbReference type="Proteomes" id="UP001593940"/>
    </source>
</evidence>
<accession>A0ABV6YBH6</accession>
<gene>
    <name evidence="4" type="ORF">ACETIH_18290</name>
</gene>
<sequence length="261" mass="27938">MKIPGKVVIVTGGASGIGEALCRTFARAGAARVIVADIDREKAAEVAHSIDGEAAYCDVTDEDQVRHLVEQTDSAIGPIDLFCSNAGIATGFDTTFENAAGASNDVWVKAWAVNVMAHVYAARALIPRMKARKRGHFLLTASAAGLLSQIGSAVYSTTKHAAVGFAENLAITHHDHGIRVSILCPQGVDTPLLRDLPSGPQALDGVLSAEAVSQAALKGIEAEQFLILPHQEVKQYLQFKTQEYEKWISRMARLQSRTYAS</sequence>
<comment type="caution">
    <text evidence="4">The sequence shown here is derived from an EMBL/GenBank/DDBJ whole genome shotgun (WGS) entry which is preliminary data.</text>
</comment>
<evidence type="ECO:0000256" key="2">
    <source>
        <dbReference type="ARBA" id="ARBA00023002"/>
    </source>
</evidence>
<dbReference type="Pfam" id="PF00106">
    <property type="entry name" value="adh_short"/>
    <property type="match status" value="1"/>
</dbReference>
<dbReference type="SUPFAM" id="SSF51735">
    <property type="entry name" value="NAD(P)-binding Rossmann-fold domains"/>
    <property type="match status" value="1"/>
</dbReference>
<dbReference type="CDD" id="cd05233">
    <property type="entry name" value="SDR_c"/>
    <property type="match status" value="1"/>
</dbReference>
<evidence type="ECO:0000256" key="1">
    <source>
        <dbReference type="ARBA" id="ARBA00006484"/>
    </source>
</evidence>
<dbReference type="PRINTS" id="PR00081">
    <property type="entry name" value="GDHRDH"/>
</dbReference>
<evidence type="ECO:0000256" key="3">
    <source>
        <dbReference type="RuleBase" id="RU000363"/>
    </source>
</evidence>
<comment type="similarity">
    <text evidence="1 3">Belongs to the short-chain dehydrogenases/reductases (SDR) family.</text>
</comment>
<protein>
    <submittedName>
        <fullName evidence="4">SDR family oxidoreductase</fullName>
        <ecNumber evidence="4">1.-.-.-</ecNumber>
    </submittedName>
</protein>
<evidence type="ECO:0000313" key="4">
    <source>
        <dbReference type="EMBL" id="MFC1458616.1"/>
    </source>
</evidence>
<organism evidence="4 5">
    <name type="scientific">Microvirga arabica</name>
    <dbReference type="NCBI Taxonomy" id="1128671"/>
    <lineage>
        <taxon>Bacteria</taxon>
        <taxon>Pseudomonadati</taxon>
        <taxon>Pseudomonadota</taxon>
        <taxon>Alphaproteobacteria</taxon>
        <taxon>Hyphomicrobiales</taxon>
        <taxon>Methylobacteriaceae</taxon>
        <taxon>Microvirga</taxon>
    </lineage>
</organism>
<dbReference type="Gene3D" id="3.40.50.720">
    <property type="entry name" value="NAD(P)-binding Rossmann-like Domain"/>
    <property type="match status" value="1"/>
</dbReference>
<dbReference type="GO" id="GO:0016491">
    <property type="term" value="F:oxidoreductase activity"/>
    <property type="evidence" value="ECO:0007669"/>
    <property type="project" value="UniProtKB-KW"/>
</dbReference>
<keyword evidence="5" id="KW-1185">Reference proteome</keyword>
<name>A0ABV6YBH6_9HYPH</name>
<dbReference type="InterPro" id="IPR036291">
    <property type="entry name" value="NAD(P)-bd_dom_sf"/>
</dbReference>
<proteinExistence type="inferred from homology"/>
<dbReference type="EC" id="1.-.-.-" evidence="4"/>
<dbReference type="Proteomes" id="UP001593940">
    <property type="component" value="Unassembled WGS sequence"/>
</dbReference>
<dbReference type="InterPro" id="IPR020904">
    <property type="entry name" value="Sc_DH/Rdtase_CS"/>
</dbReference>
<dbReference type="PANTHER" id="PTHR43180">
    <property type="entry name" value="3-OXOACYL-(ACYL-CARRIER-PROTEIN) REDUCTASE (AFU_ORTHOLOGUE AFUA_6G11210)"/>
    <property type="match status" value="1"/>
</dbReference>
<dbReference type="PANTHER" id="PTHR43180:SF33">
    <property type="entry name" value="15-HYDROXYPROSTAGLANDIN DEHYDROGENASE [NAD(+)]-LIKE"/>
    <property type="match status" value="1"/>
</dbReference>
<reference evidence="4 5" key="1">
    <citation type="submission" date="2024-09" db="EMBL/GenBank/DDBJ databases">
        <title>Nodulacao em especies de Leguminosae Basais da Amazonia e Caracterizacao dos Rizobios e Bacterias Associadas aos Nodulos.</title>
        <authorList>
            <person name="Jambeiro I.C.A."/>
            <person name="Lopes I.S."/>
            <person name="Aguiar E.R.G.R."/>
            <person name="Santos A.F.J."/>
            <person name="Dos Santos J.M.F."/>
            <person name="Gross E."/>
        </authorList>
    </citation>
    <scope>NUCLEOTIDE SEQUENCE [LARGE SCALE GENOMIC DNA]</scope>
    <source>
        <strain evidence="4 5">BRUESC1165</strain>
    </source>
</reference>
<dbReference type="RefSeq" id="WP_377030523.1">
    <property type="nucleotide sequence ID" value="NZ_JBHOMY010000058.1"/>
</dbReference>
<keyword evidence="2 4" id="KW-0560">Oxidoreductase</keyword>
<dbReference type="InterPro" id="IPR002347">
    <property type="entry name" value="SDR_fam"/>
</dbReference>